<organism evidence="1">
    <name type="scientific">Timema monikensis</name>
    <dbReference type="NCBI Taxonomy" id="170555"/>
    <lineage>
        <taxon>Eukaryota</taxon>
        <taxon>Metazoa</taxon>
        <taxon>Ecdysozoa</taxon>
        <taxon>Arthropoda</taxon>
        <taxon>Hexapoda</taxon>
        <taxon>Insecta</taxon>
        <taxon>Pterygota</taxon>
        <taxon>Neoptera</taxon>
        <taxon>Polyneoptera</taxon>
        <taxon>Phasmatodea</taxon>
        <taxon>Timematodea</taxon>
        <taxon>Timematoidea</taxon>
        <taxon>Timematidae</taxon>
        <taxon>Timema</taxon>
    </lineage>
</organism>
<name>A0A7R9E9D0_9NEOP</name>
<proteinExistence type="predicted"/>
<sequence>MLMFGGLGVFERTLYYTAKQFGLNFRIAFDLSVGPTVYFFILSHPSIIINLAEADEEDDDQYDDVE</sequence>
<reference evidence="1" key="1">
    <citation type="submission" date="2020-11" db="EMBL/GenBank/DDBJ databases">
        <authorList>
            <person name="Tran Van P."/>
        </authorList>
    </citation>
    <scope>NUCLEOTIDE SEQUENCE</scope>
</reference>
<accession>A0A7R9E9D0</accession>
<protein>
    <submittedName>
        <fullName evidence="1">Uncharacterized protein</fullName>
    </submittedName>
</protein>
<dbReference type="AlphaFoldDB" id="A0A7R9E9D0"/>
<dbReference type="EMBL" id="OB793898">
    <property type="protein sequence ID" value="CAD7428911.1"/>
    <property type="molecule type" value="Genomic_DNA"/>
</dbReference>
<evidence type="ECO:0000313" key="1">
    <source>
        <dbReference type="EMBL" id="CAD7428911.1"/>
    </source>
</evidence>
<gene>
    <name evidence="1" type="ORF">TMSB3V08_LOCUS5701</name>
</gene>